<evidence type="ECO:0000313" key="2">
    <source>
        <dbReference type="EMBL" id="PQP17299.1"/>
    </source>
</evidence>
<comment type="caution">
    <text evidence="2">The sequence shown here is derived from an EMBL/GenBank/DDBJ whole genome shotgun (WGS) entry which is preliminary data.</text>
</comment>
<reference evidence="3" key="1">
    <citation type="submission" date="2018-02" db="EMBL/GenBank/DDBJ databases">
        <title>Draft genome sequencing of Rhodococcus opacus KU647198.</title>
        <authorList>
            <person name="Zheng B.-X."/>
        </authorList>
    </citation>
    <scope>NUCLEOTIDE SEQUENCE [LARGE SCALE GENOMIC DNA]</scope>
    <source>
        <strain evidence="3">04-OD7</strain>
    </source>
</reference>
<dbReference type="EMBL" id="PUIO01000058">
    <property type="protein sequence ID" value="PQP17299.1"/>
    <property type="molecule type" value="Genomic_DNA"/>
</dbReference>
<protein>
    <recommendedName>
        <fullName evidence="4">DUF3099 domain-containing protein</fullName>
    </recommendedName>
</protein>
<sequence>MKLPPVPLTRTESGRYADPTITVGTHRRPIVITDATPAYDEQHRARVHRYLLLMTIRIPALLVAALLYALTGNPWGAAIILMASIPLPWIAVLIANDRPPVRRRPSGPTLDHPWHTTTRFKSSY</sequence>
<evidence type="ECO:0000313" key="3">
    <source>
        <dbReference type="Proteomes" id="UP000239290"/>
    </source>
</evidence>
<evidence type="ECO:0000256" key="1">
    <source>
        <dbReference type="SAM" id="Phobius"/>
    </source>
</evidence>
<dbReference type="InterPro" id="IPR021449">
    <property type="entry name" value="DUF3099"/>
</dbReference>
<feature type="transmembrane region" description="Helical" evidence="1">
    <location>
        <begin position="50"/>
        <end position="69"/>
    </location>
</feature>
<feature type="transmembrane region" description="Helical" evidence="1">
    <location>
        <begin position="75"/>
        <end position="95"/>
    </location>
</feature>
<dbReference type="AlphaFoldDB" id="A0A2S8IRI4"/>
<evidence type="ECO:0008006" key="4">
    <source>
        <dbReference type="Google" id="ProtNLM"/>
    </source>
</evidence>
<proteinExistence type="predicted"/>
<keyword evidence="1" id="KW-0472">Membrane</keyword>
<dbReference type="Proteomes" id="UP000239290">
    <property type="component" value="Unassembled WGS sequence"/>
</dbReference>
<gene>
    <name evidence="2" type="ORF">C5613_34895</name>
</gene>
<keyword evidence="1" id="KW-0812">Transmembrane</keyword>
<name>A0A2S8IRI4_RHOOP</name>
<keyword evidence="1" id="KW-1133">Transmembrane helix</keyword>
<organism evidence="2 3">
    <name type="scientific">Rhodococcus opacus</name>
    <name type="common">Nocardia opaca</name>
    <dbReference type="NCBI Taxonomy" id="37919"/>
    <lineage>
        <taxon>Bacteria</taxon>
        <taxon>Bacillati</taxon>
        <taxon>Actinomycetota</taxon>
        <taxon>Actinomycetes</taxon>
        <taxon>Mycobacteriales</taxon>
        <taxon>Nocardiaceae</taxon>
        <taxon>Rhodococcus</taxon>
    </lineage>
</organism>
<dbReference type="RefSeq" id="WP_105421571.1">
    <property type="nucleotide sequence ID" value="NZ_PUIO01000058.1"/>
</dbReference>
<dbReference type="Pfam" id="PF11298">
    <property type="entry name" value="DUF3099"/>
    <property type="match status" value="1"/>
</dbReference>
<accession>A0A2S8IRI4</accession>